<keyword evidence="11" id="KW-1185">Reference proteome</keyword>
<feature type="domain" description="SAICAR synthetase/ADE2 N-terminal" evidence="9">
    <location>
        <begin position="28"/>
        <end position="277"/>
    </location>
</feature>
<keyword evidence="6 8" id="KW-0067">ATP-binding</keyword>
<accession>A0A1H5YGW5</accession>
<gene>
    <name evidence="8" type="primary">purC</name>
    <name evidence="10" type="ORF">SAMN05421819_2287</name>
</gene>
<dbReference type="PANTHER" id="PTHR43700:SF1">
    <property type="entry name" value="PHOSPHORIBOSYLAMINOIMIDAZOLE-SUCCINOCARBOXAMIDE SYNTHASE"/>
    <property type="match status" value="1"/>
</dbReference>
<dbReference type="Gene3D" id="3.30.470.20">
    <property type="entry name" value="ATP-grasp fold, B domain"/>
    <property type="match status" value="1"/>
</dbReference>
<dbReference type="GO" id="GO:0006189">
    <property type="term" value="P:'de novo' IMP biosynthetic process"/>
    <property type="evidence" value="ECO:0007669"/>
    <property type="project" value="UniProtKB-UniRule"/>
</dbReference>
<dbReference type="AlphaFoldDB" id="A0A1H5YGW5"/>
<dbReference type="EMBL" id="FNVA01000003">
    <property type="protein sequence ID" value="SEG22847.1"/>
    <property type="molecule type" value="Genomic_DNA"/>
</dbReference>
<evidence type="ECO:0000256" key="4">
    <source>
        <dbReference type="ARBA" id="ARBA00022741"/>
    </source>
</evidence>
<evidence type="ECO:0000313" key="10">
    <source>
        <dbReference type="EMBL" id="SEG22847.1"/>
    </source>
</evidence>
<dbReference type="SUPFAM" id="SSF56104">
    <property type="entry name" value="SAICAR synthase-like"/>
    <property type="match status" value="1"/>
</dbReference>
<dbReference type="PANTHER" id="PTHR43700">
    <property type="entry name" value="PHOSPHORIBOSYLAMINOIMIDAZOLE-SUCCINOCARBOXAMIDE SYNTHASE"/>
    <property type="match status" value="1"/>
</dbReference>
<dbReference type="OrthoDB" id="9801549at2"/>
<dbReference type="HAMAP" id="MF_00137">
    <property type="entry name" value="SAICAR_synth"/>
    <property type="match status" value="1"/>
</dbReference>
<dbReference type="InterPro" id="IPR028923">
    <property type="entry name" value="SAICAR_synt/ADE2_N"/>
</dbReference>
<dbReference type="GO" id="GO:0005524">
    <property type="term" value="F:ATP binding"/>
    <property type="evidence" value="ECO:0007669"/>
    <property type="project" value="UniProtKB-KW"/>
</dbReference>
<dbReference type="EC" id="6.3.2.6" evidence="8"/>
<keyword evidence="3 8" id="KW-0436">Ligase</keyword>
<comment type="catalytic activity">
    <reaction evidence="7 8">
        <text>5-amino-1-(5-phospho-D-ribosyl)imidazole-4-carboxylate + L-aspartate + ATP = (2S)-2-[5-amino-1-(5-phospho-beta-D-ribosyl)imidazole-4-carboxamido]succinate + ADP + phosphate + 2 H(+)</text>
        <dbReference type="Rhea" id="RHEA:22628"/>
        <dbReference type="ChEBI" id="CHEBI:15378"/>
        <dbReference type="ChEBI" id="CHEBI:29991"/>
        <dbReference type="ChEBI" id="CHEBI:30616"/>
        <dbReference type="ChEBI" id="CHEBI:43474"/>
        <dbReference type="ChEBI" id="CHEBI:58443"/>
        <dbReference type="ChEBI" id="CHEBI:77657"/>
        <dbReference type="ChEBI" id="CHEBI:456216"/>
        <dbReference type="EC" id="6.3.2.6"/>
    </reaction>
</comment>
<dbReference type="Pfam" id="PF01259">
    <property type="entry name" value="SAICAR_synt"/>
    <property type="match status" value="1"/>
</dbReference>
<dbReference type="PROSITE" id="PS01057">
    <property type="entry name" value="SAICAR_SYNTHETASE_1"/>
    <property type="match status" value="1"/>
</dbReference>
<evidence type="ECO:0000259" key="9">
    <source>
        <dbReference type="Pfam" id="PF01259"/>
    </source>
</evidence>
<protein>
    <recommendedName>
        <fullName evidence="8">Phosphoribosylaminoimidazole-succinocarboxamide synthase</fullName>
        <ecNumber evidence="8">6.3.2.6</ecNumber>
    </recommendedName>
    <alternativeName>
        <fullName evidence="8">SAICAR synthetase</fullName>
    </alternativeName>
</protein>
<evidence type="ECO:0000313" key="11">
    <source>
        <dbReference type="Proteomes" id="UP000236728"/>
    </source>
</evidence>
<evidence type="ECO:0000256" key="2">
    <source>
        <dbReference type="ARBA" id="ARBA00010190"/>
    </source>
</evidence>
<evidence type="ECO:0000256" key="7">
    <source>
        <dbReference type="ARBA" id="ARBA00048475"/>
    </source>
</evidence>
<dbReference type="UniPathway" id="UPA00074">
    <property type="reaction ID" value="UER00131"/>
</dbReference>
<dbReference type="GO" id="GO:0004639">
    <property type="term" value="F:phosphoribosylaminoimidazolesuccinocarboxamide synthase activity"/>
    <property type="evidence" value="ECO:0007669"/>
    <property type="project" value="UniProtKB-UniRule"/>
</dbReference>
<dbReference type="CDD" id="cd01414">
    <property type="entry name" value="SAICAR_synt_Sc"/>
    <property type="match status" value="1"/>
</dbReference>
<evidence type="ECO:0000256" key="8">
    <source>
        <dbReference type="HAMAP-Rule" id="MF_00137"/>
    </source>
</evidence>
<dbReference type="InterPro" id="IPR018236">
    <property type="entry name" value="SAICAR_synthetase_CS"/>
</dbReference>
<sequence length="336" mass="37697">MSKLTQADLIAAIPHCLTSSSLELGTKYTGKVRDTYDLAPELPGNLLLITTDRQSGFDRNLGAIPYKGQVLNRTSLWWFEQTRHIANNHVVAALHANALLARKCRVLPIEFVVRGYLTGSTDTSIWTKYNAGERSFGDLTLPDGMAKNQPLPHAIITPTTKEATHDRPITPAEILAENWLTAAEWEHTSRVALELFAFGQKTAAEHGLILVDTKYEFGVTPEGEILLIDEVHTPDSSRYWIADSYAQRVSEGREPDMIDKEFFRLWFRERCDPYKDAVLPTPPDGLIAELASRYIQLFERITGEAFVPDLRPVDATVQSHLEDLIAIAERARSLQS</sequence>
<comment type="pathway">
    <text evidence="1 8">Purine metabolism; IMP biosynthesis via de novo pathway; 5-amino-1-(5-phospho-D-ribosyl)imidazole-4-carboxamide from 5-amino-1-(5-phospho-D-ribosyl)imidazole-4-carboxylate: step 1/2.</text>
</comment>
<name>A0A1H5YGW5_9BACT</name>
<evidence type="ECO:0000256" key="6">
    <source>
        <dbReference type="ARBA" id="ARBA00022840"/>
    </source>
</evidence>
<evidence type="ECO:0000256" key="5">
    <source>
        <dbReference type="ARBA" id="ARBA00022755"/>
    </source>
</evidence>
<evidence type="ECO:0000256" key="3">
    <source>
        <dbReference type="ARBA" id="ARBA00022598"/>
    </source>
</evidence>
<organism evidence="10 11">
    <name type="scientific">Bryocella elongata</name>
    <dbReference type="NCBI Taxonomy" id="863522"/>
    <lineage>
        <taxon>Bacteria</taxon>
        <taxon>Pseudomonadati</taxon>
        <taxon>Acidobacteriota</taxon>
        <taxon>Terriglobia</taxon>
        <taxon>Terriglobales</taxon>
        <taxon>Acidobacteriaceae</taxon>
        <taxon>Bryocella</taxon>
    </lineage>
</organism>
<dbReference type="Gene3D" id="3.30.200.20">
    <property type="entry name" value="Phosphorylase Kinase, domain 1"/>
    <property type="match status" value="1"/>
</dbReference>
<dbReference type="RefSeq" id="WP_103933151.1">
    <property type="nucleotide sequence ID" value="NZ_FNVA01000003.1"/>
</dbReference>
<reference evidence="10 11" key="1">
    <citation type="submission" date="2016-10" db="EMBL/GenBank/DDBJ databases">
        <authorList>
            <person name="de Groot N.N."/>
        </authorList>
    </citation>
    <scope>NUCLEOTIDE SEQUENCE [LARGE SCALE GENOMIC DNA]</scope>
    <source>
        <strain evidence="10 11">DSM 22489</strain>
    </source>
</reference>
<dbReference type="Proteomes" id="UP000236728">
    <property type="component" value="Unassembled WGS sequence"/>
</dbReference>
<dbReference type="PROSITE" id="PS01058">
    <property type="entry name" value="SAICAR_SYNTHETASE_2"/>
    <property type="match status" value="1"/>
</dbReference>
<keyword evidence="4 8" id="KW-0547">Nucleotide-binding</keyword>
<dbReference type="GO" id="GO:0005737">
    <property type="term" value="C:cytoplasm"/>
    <property type="evidence" value="ECO:0007669"/>
    <property type="project" value="TreeGrafter"/>
</dbReference>
<keyword evidence="5 8" id="KW-0658">Purine biosynthesis</keyword>
<comment type="similarity">
    <text evidence="2 8">Belongs to the SAICAR synthetase family.</text>
</comment>
<proteinExistence type="inferred from homology"/>
<evidence type="ECO:0000256" key="1">
    <source>
        <dbReference type="ARBA" id="ARBA00004672"/>
    </source>
</evidence>
<dbReference type="NCBIfam" id="NF009251">
    <property type="entry name" value="PRK12607.1"/>
    <property type="match status" value="1"/>
</dbReference>